<dbReference type="EMBL" id="BSDI01000113">
    <property type="protein sequence ID" value="GLI03930.1"/>
    <property type="molecule type" value="Genomic_DNA"/>
</dbReference>
<reference evidence="1" key="1">
    <citation type="submission" date="2022-12" db="EMBL/GenBank/DDBJ databases">
        <title>New Phytohabitans aurantiacus sp. RD004123 nov., an actinomycete isolated from soil.</title>
        <authorList>
            <person name="Triningsih D.W."/>
            <person name="Harunari E."/>
            <person name="Igarashi Y."/>
        </authorList>
    </citation>
    <scope>NUCLEOTIDE SEQUENCE</scope>
    <source>
        <strain evidence="1">RD004123</strain>
    </source>
</reference>
<name>A0ABQ5RB84_9ACTN</name>
<comment type="caution">
    <text evidence="1">The sequence shown here is derived from an EMBL/GenBank/DDBJ whole genome shotgun (WGS) entry which is preliminary data.</text>
</comment>
<evidence type="ECO:0000313" key="1">
    <source>
        <dbReference type="EMBL" id="GLI03930.1"/>
    </source>
</evidence>
<keyword evidence="2" id="KW-1185">Reference proteome</keyword>
<evidence type="ECO:0000313" key="2">
    <source>
        <dbReference type="Proteomes" id="UP001144280"/>
    </source>
</evidence>
<accession>A0ABQ5RB84</accession>
<organism evidence="1 2">
    <name type="scientific">Phytohabitans aurantiacus</name>
    <dbReference type="NCBI Taxonomy" id="3016789"/>
    <lineage>
        <taxon>Bacteria</taxon>
        <taxon>Bacillati</taxon>
        <taxon>Actinomycetota</taxon>
        <taxon>Actinomycetes</taxon>
        <taxon>Micromonosporales</taxon>
        <taxon>Micromonosporaceae</taxon>
    </lineage>
</organism>
<dbReference type="Proteomes" id="UP001144280">
    <property type="component" value="Unassembled WGS sequence"/>
</dbReference>
<sequence>MALSDADHAALAWRVEAIAAGRPAVAGGPTRGEPVVINQRIVSIEQKVNVLTTAIAALDEEVADRLRVEFEQIDAASDELLAAVRNVDEAVVEAIDAGTVEETAALLRAALGDRAAAIGALLAKG</sequence>
<protein>
    <submittedName>
        <fullName evidence="1">Uncharacterized protein</fullName>
    </submittedName>
</protein>
<gene>
    <name evidence="1" type="ORF">Pa4123_92110</name>
</gene>
<proteinExistence type="predicted"/>
<dbReference type="RefSeq" id="WP_281906462.1">
    <property type="nucleotide sequence ID" value="NZ_BSDI01000113.1"/>
</dbReference>